<dbReference type="InterPro" id="IPR011009">
    <property type="entry name" value="Kinase-like_dom_sf"/>
</dbReference>
<evidence type="ECO:0000256" key="4">
    <source>
        <dbReference type="ARBA" id="ARBA00022777"/>
    </source>
</evidence>
<evidence type="ECO:0000256" key="7">
    <source>
        <dbReference type="RuleBase" id="RU361162"/>
    </source>
</evidence>
<dbReference type="PANTHER" id="PTHR24345">
    <property type="entry name" value="SERINE/THREONINE-PROTEIN KINASE PLK"/>
    <property type="match status" value="1"/>
</dbReference>
<dbReference type="GO" id="GO:0004674">
    <property type="term" value="F:protein serine/threonine kinase activity"/>
    <property type="evidence" value="ECO:0007669"/>
    <property type="project" value="UniProtKB-KW"/>
</dbReference>
<dbReference type="InterPro" id="IPR000719">
    <property type="entry name" value="Prot_kinase_dom"/>
</dbReference>
<dbReference type="GO" id="GO:0005634">
    <property type="term" value="C:nucleus"/>
    <property type="evidence" value="ECO:0007669"/>
    <property type="project" value="TreeGrafter"/>
</dbReference>
<dbReference type="PROSITE" id="PS50078">
    <property type="entry name" value="POLO_BOX"/>
    <property type="match status" value="1"/>
</dbReference>
<dbReference type="InterPro" id="IPR017441">
    <property type="entry name" value="Protein_kinase_ATP_BS"/>
</dbReference>
<dbReference type="Pfam" id="PF00069">
    <property type="entry name" value="Pkinase"/>
    <property type="match status" value="1"/>
</dbReference>
<dbReference type="Gene3D" id="3.30.200.20">
    <property type="entry name" value="Phosphorylase Kinase, domain 1"/>
    <property type="match status" value="1"/>
</dbReference>
<evidence type="ECO:0000256" key="6">
    <source>
        <dbReference type="PROSITE-ProRule" id="PRU10141"/>
    </source>
</evidence>
<evidence type="ECO:0000313" key="12">
    <source>
        <dbReference type="Proteomes" id="UP000070412"/>
    </source>
</evidence>
<dbReference type="AlphaFoldDB" id="A0A834VEI8"/>
<dbReference type="InterPro" id="IPR008271">
    <property type="entry name" value="Ser/Thr_kinase_AS"/>
</dbReference>
<dbReference type="PROSITE" id="PS00108">
    <property type="entry name" value="PROTEIN_KINASE_ST"/>
    <property type="match status" value="1"/>
</dbReference>
<evidence type="ECO:0000259" key="8">
    <source>
        <dbReference type="PROSITE" id="PS50011"/>
    </source>
</evidence>
<reference evidence="11" key="3">
    <citation type="submission" date="2022-06" db="UniProtKB">
        <authorList>
            <consortium name="EnsemblMetazoa"/>
        </authorList>
    </citation>
    <scope>IDENTIFICATION</scope>
</reference>
<proteinExistence type="inferred from homology"/>
<keyword evidence="12" id="KW-1185">Reference proteome</keyword>
<dbReference type="Gene3D" id="1.10.510.10">
    <property type="entry name" value="Transferase(Phosphotransferase) domain 1"/>
    <property type="match status" value="1"/>
</dbReference>
<evidence type="ECO:0000256" key="2">
    <source>
        <dbReference type="ARBA" id="ARBA00022679"/>
    </source>
</evidence>
<dbReference type="EC" id="2.7.11.21" evidence="7"/>
<dbReference type="OrthoDB" id="248923at2759"/>
<dbReference type="Proteomes" id="UP000070412">
    <property type="component" value="Unassembled WGS sequence"/>
</dbReference>
<dbReference type="PROSITE" id="PS50011">
    <property type="entry name" value="PROTEIN_KINASE_DOM"/>
    <property type="match status" value="1"/>
</dbReference>
<organism evidence="10">
    <name type="scientific">Sarcoptes scabiei</name>
    <name type="common">Itch mite</name>
    <name type="synonym">Acarus scabiei</name>
    <dbReference type="NCBI Taxonomy" id="52283"/>
    <lineage>
        <taxon>Eukaryota</taxon>
        <taxon>Metazoa</taxon>
        <taxon>Ecdysozoa</taxon>
        <taxon>Arthropoda</taxon>
        <taxon>Chelicerata</taxon>
        <taxon>Arachnida</taxon>
        <taxon>Acari</taxon>
        <taxon>Acariformes</taxon>
        <taxon>Sarcoptiformes</taxon>
        <taxon>Astigmata</taxon>
        <taxon>Psoroptidia</taxon>
        <taxon>Sarcoptoidea</taxon>
        <taxon>Sarcoptidae</taxon>
        <taxon>Sarcoptinae</taxon>
        <taxon>Sarcoptes</taxon>
    </lineage>
</organism>
<dbReference type="SUPFAM" id="SSF56112">
    <property type="entry name" value="Protein kinase-like (PK-like)"/>
    <property type="match status" value="1"/>
</dbReference>
<evidence type="ECO:0000313" key="10">
    <source>
        <dbReference type="EMBL" id="KAF7492735.1"/>
    </source>
</evidence>
<comment type="similarity">
    <text evidence="7">Belongs to the protein kinase superfamily. Ser/Thr protein kinase family. CDC5/Polo subfamily.</text>
</comment>
<dbReference type="GO" id="GO:0005524">
    <property type="term" value="F:ATP binding"/>
    <property type="evidence" value="ECO:0007669"/>
    <property type="project" value="UniProtKB-UniRule"/>
</dbReference>
<reference evidence="12" key="1">
    <citation type="journal article" date="2020" name="PLoS Negl. Trop. Dis.">
        <title>High-quality nuclear genome for Sarcoptes scabiei-A critical resource for a neglected parasite.</title>
        <authorList>
            <person name="Korhonen P.K."/>
            <person name="Gasser R.B."/>
            <person name="Ma G."/>
            <person name="Wang T."/>
            <person name="Stroehlein A.J."/>
            <person name="Young N.D."/>
            <person name="Ang C.S."/>
            <person name="Fernando D.D."/>
            <person name="Lu H.C."/>
            <person name="Taylor S."/>
            <person name="Reynolds S.L."/>
            <person name="Mofiz E."/>
            <person name="Najaraj S.H."/>
            <person name="Gowda H."/>
            <person name="Madugundu A."/>
            <person name="Renuse S."/>
            <person name="Holt D."/>
            <person name="Pandey A."/>
            <person name="Papenfuss A.T."/>
            <person name="Fischer K."/>
        </authorList>
    </citation>
    <scope>NUCLEOTIDE SEQUENCE [LARGE SCALE GENOMIC DNA]</scope>
</reference>
<dbReference type="Gene3D" id="3.30.1120.30">
    <property type="entry name" value="POLO box domain"/>
    <property type="match status" value="2"/>
</dbReference>
<keyword evidence="4 7" id="KW-0418">Kinase</keyword>
<evidence type="ECO:0000256" key="5">
    <source>
        <dbReference type="ARBA" id="ARBA00022840"/>
    </source>
</evidence>
<keyword evidence="5 6" id="KW-0067">ATP-binding</keyword>
<dbReference type="SUPFAM" id="SSF82615">
    <property type="entry name" value="Polo-box domain"/>
    <property type="match status" value="1"/>
</dbReference>
<sequence length="622" mass="73594">MQRQQPKFSVPERLDSKKGHHYLVSKLLGQGAYALVFSGDEIDEFTTTTTKRKVAIKMIRLDRDHLKNDGRNNSIDSIRLLAQREIDIMYRIRSHRNLLKIYEHFESNDCIFIILELCTNRTLGSLIKNNRIVISKTSIKRFILDIASGCDWLHSNLIVHRDIKPDNILLDDKFQAKIGDFGFSVHLQTIDELLFKFCGTLKYQAPEMFTRNGYSFPVDCWAVGCIVYYLFYGHSPFNGQSSREVIDSIINNKLHYSNAIRNDQMISDDEIKVIDSLLSKDPNKRMKMECLLRKKEFFFEIEIPSLLKSTPSTPSSINQDQYLRYKMLTEMRYKKMIECLTKISKLSYNNENSIQNTLMKSSNQIKQARINYRQSHCPSLVPKYWIEKWIEIQIFGFGYSIKTARLFVFNFNDRSRMFKQSGLIYYIDKDDLFHREKESMTIFNSFECPESLRKKFNVLRKAIKILKPSNLNRNENIEYDINEIDVDKNNSLDDYDYDHDVDEDYRGDHREPFKRKVENASTIQQSPSNRINEKHFPWLSKWIRTFQVIIFEFENKLIQINFSNYQKNLLFDPTNFSMTIMNLMSKQLLCLDLRHLETEPSLISEKMQQYISIALQYLNLLD</sequence>
<feature type="domain" description="POLO box" evidence="9">
    <location>
        <begin position="385"/>
        <end position="468"/>
    </location>
</feature>
<keyword evidence="3 6" id="KW-0547">Nucleotide-binding</keyword>
<accession>A0A834VEI8</accession>
<dbReference type="EnsemblMetazoa" id="SSS_2449s_mrna">
    <property type="protein sequence ID" value="KAF7492735.1"/>
    <property type="gene ID" value="SSS_2449"/>
</dbReference>
<comment type="catalytic activity">
    <reaction evidence="7">
        <text>L-threonyl-[protein] + ATP = O-phospho-L-threonyl-[protein] + ADP + H(+)</text>
        <dbReference type="Rhea" id="RHEA:46608"/>
        <dbReference type="Rhea" id="RHEA-COMP:11060"/>
        <dbReference type="Rhea" id="RHEA-COMP:11605"/>
        <dbReference type="ChEBI" id="CHEBI:15378"/>
        <dbReference type="ChEBI" id="CHEBI:30013"/>
        <dbReference type="ChEBI" id="CHEBI:30616"/>
        <dbReference type="ChEBI" id="CHEBI:61977"/>
        <dbReference type="ChEBI" id="CHEBI:456216"/>
        <dbReference type="EC" id="2.7.11.21"/>
    </reaction>
</comment>
<reference evidence="10" key="2">
    <citation type="submission" date="2020-01" db="EMBL/GenBank/DDBJ databases">
        <authorList>
            <person name="Korhonen P.K.K."/>
            <person name="Guangxu M.G."/>
            <person name="Wang T.W."/>
            <person name="Stroehlein A.J.S."/>
            <person name="Young N.D."/>
            <person name="Ang C.-S.A."/>
            <person name="Fernando D.W.F."/>
            <person name="Lu H.L."/>
            <person name="Taylor S.T."/>
            <person name="Ehtesham M.E.M."/>
            <person name="Najaraj S.H.N."/>
            <person name="Harsha G.H.G."/>
            <person name="Madugundu A.M."/>
            <person name="Renuse S.R."/>
            <person name="Holt D.H."/>
            <person name="Pandey A.P."/>
            <person name="Papenfuss A.P."/>
            <person name="Gasser R.B.G."/>
            <person name="Fischer K.F."/>
        </authorList>
    </citation>
    <scope>NUCLEOTIDE SEQUENCE</scope>
    <source>
        <strain evidence="10">SSS_KF_BRIS2020</strain>
    </source>
</reference>
<dbReference type="SMART" id="SM00220">
    <property type="entry name" value="S_TKc"/>
    <property type="match status" value="1"/>
</dbReference>
<feature type="binding site" evidence="6">
    <location>
        <position position="57"/>
    </location>
    <ligand>
        <name>ATP</name>
        <dbReference type="ChEBI" id="CHEBI:30616"/>
    </ligand>
</feature>
<dbReference type="InterPro" id="IPR000959">
    <property type="entry name" value="POLO_box_dom"/>
</dbReference>
<dbReference type="PROSITE" id="PS00107">
    <property type="entry name" value="PROTEIN_KINASE_ATP"/>
    <property type="match status" value="1"/>
</dbReference>
<name>A0A834VEI8_SARSC</name>
<feature type="domain" description="Protein kinase" evidence="8">
    <location>
        <begin position="22"/>
        <end position="298"/>
    </location>
</feature>
<evidence type="ECO:0000259" key="9">
    <source>
        <dbReference type="PROSITE" id="PS50078"/>
    </source>
</evidence>
<dbReference type="PANTHER" id="PTHR24345:SF0">
    <property type="entry name" value="CELL CYCLE SERINE_THREONINE-PROTEIN KINASE CDC5_MSD2"/>
    <property type="match status" value="1"/>
</dbReference>
<evidence type="ECO:0000313" key="11">
    <source>
        <dbReference type="EnsemblMetazoa" id="KAF7492735.1"/>
    </source>
</evidence>
<protein>
    <recommendedName>
        <fullName evidence="7">Serine/threonine-protein kinase PLK</fullName>
        <ecNumber evidence="7">2.7.11.21</ecNumber>
    </recommendedName>
    <alternativeName>
        <fullName evidence="7">Polo-like kinase</fullName>
    </alternativeName>
</protein>
<evidence type="ECO:0000256" key="3">
    <source>
        <dbReference type="ARBA" id="ARBA00022741"/>
    </source>
</evidence>
<dbReference type="InterPro" id="IPR036947">
    <property type="entry name" value="POLO_box_dom_sf"/>
</dbReference>
<dbReference type="EMBL" id="WVUK01000056">
    <property type="protein sequence ID" value="KAF7492735.1"/>
    <property type="molecule type" value="Genomic_DNA"/>
</dbReference>
<evidence type="ECO:0000256" key="1">
    <source>
        <dbReference type="ARBA" id="ARBA00022527"/>
    </source>
</evidence>
<keyword evidence="2 7" id="KW-0808">Transferase</keyword>
<gene>
    <name evidence="10" type="ORF">SSS_2449</name>
</gene>
<keyword evidence="1 7" id="KW-0723">Serine/threonine-protein kinase</keyword>